<name>A0A177ELR1_9MICR</name>
<dbReference type="GO" id="GO:0019432">
    <property type="term" value="P:triglyceride biosynthetic process"/>
    <property type="evidence" value="ECO:0007669"/>
    <property type="project" value="TreeGrafter"/>
</dbReference>
<keyword evidence="5 13" id="KW-0808">Transferase</keyword>
<feature type="transmembrane region" description="Helical" evidence="12">
    <location>
        <begin position="359"/>
        <end position="379"/>
    </location>
</feature>
<dbReference type="GO" id="GO:0005789">
    <property type="term" value="C:endoplasmic reticulum membrane"/>
    <property type="evidence" value="ECO:0007669"/>
    <property type="project" value="UniProtKB-SubCell"/>
</dbReference>
<dbReference type="PANTHER" id="PTHR10408">
    <property type="entry name" value="STEROL O-ACYLTRANSFERASE"/>
    <property type="match status" value="1"/>
</dbReference>
<dbReference type="GO" id="GO:0004144">
    <property type="term" value="F:diacylglycerol O-acyltransferase activity"/>
    <property type="evidence" value="ECO:0007669"/>
    <property type="project" value="UniProtKB-EC"/>
</dbReference>
<dbReference type="STRING" id="1805483.A0A177ELR1"/>
<evidence type="ECO:0000256" key="9">
    <source>
        <dbReference type="ARBA" id="ARBA00023136"/>
    </source>
</evidence>
<dbReference type="InterPro" id="IPR014371">
    <property type="entry name" value="Oat_ACAT_DAG_ARE"/>
</dbReference>
<evidence type="ECO:0000256" key="8">
    <source>
        <dbReference type="ARBA" id="ARBA00022989"/>
    </source>
</evidence>
<evidence type="ECO:0000256" key="6">
    <source>
        <dbReference type="ARBA" id="ARBA00022692"/>
    </source>
</evidence>
<dbReference type="EC" id="2.3.1.20" evidence="4"/>
<feature type="transmembrane region" description="Helical" evidence="12">
    <location>
        <begin position="119"/>
        <end position="138"/>
    </location>
</feature>
<comment type="caution">
    <text evidence="13">The sequence shown here is derived from an EMBL/GenBank/DDBJ whole genome shotgun (WGS) entry which is preliminary data.</text>
</comment>
<evidence type="ECO:0000256" key="10">
    <source>
        <dbReference type="ARBA" id="ARBA00023315"/>
    </source>
</evidence>
<evidence type="ECO:0000256" key="2">
    <source>
        <dbReference type="ARBA" id="ARBA00005189"/>
    </source>
</evidence>
<dbReference type="GeneID" id="93646744"/>
<dbReference type="EMBL" id="LTDL01000014">
    <property type="protein sequence ID" value="OAG31919.1"/>
    <property type="molecule type" value="Genomic_DNA"/>
</dbReference>
<feature type="transmembrane region" description="Helical" evidence="12">
    <location>
        <begin position="228"/>
        <end position="250"/>
    </location>
</feature>
<evidence type="ECO:0000256" key="3">
    <source>
        <dbReference type="ARBA" id="ARBA00009010"/>
    </source>
</evidence>
<evidence type="ECO:0000256" key="4">
    <source>
        <dbReference type="ARBA" id="ARBA00013244"/>
    </source>
</evidence>
<dbReference type="RefSeq" id="XP_067545520.1">
    <property type="nucleotide sequence ID" value="XM_067687812.1"/>
</dbReference>
<dbReference type="OrthoDB" id="10039049at2759"/>
<gene>
    <name evidence="13" type="ORF">NEDG_00394</name>
</gene>
<comment type="subcellular location">
    <subcellularLocation>
        <location evidence="1">Endoplasmic reticulum membrane</location>
        <topology evidence="1">Multi-pass membrane protein</topology>
    </subcellularLocation>
</comment>
<keyword evidence="14" id="KW-1185">Reference proteome</keyword>
<organism evidence="13 14">
    <name type="scientific">Nematocida displodere</name>
    <dbReference type="NCBI Taxonomy" id="1805483"/>
    <lineage>
        <taxon>Eukaryota</taxon>
        <taxon>Fungi</taxon>
        <taxon>Fungi incertae sedis</taxon>
        <taxon>Microsporidia</taxon>
        <taxon>Nematocida</taxon>
    </lineage>
</organism>
<keyword evidence="6 12" id="KW-0812">Transmembrane</keyword>
<evidence type="ECO:0000313" key="13">
    <source>
        <dbReference type="EMBL" id="OAG31919.1"/>
    </source>
</evidence>
<protein>
    <recommendedName>
        <fullName evidence="4">diacylglycerol O-acyltransferase</fullName>
        <ecNumber evidence="4">2.3.1.20</ecNumber>
    </recommendedName>
</protein>
<keyword evidence="10 13" id="KW-0012">Acyltransferase</keyword>
<evidence type="ECO:0000313" key="14">
    <source>
        <dbReference type="Proteomes" id="UP000185944"/>
    </source>
</evidence>
<keyword evidence="9 12" id="KW-0472">Membrane</keyword>
<evidence type="ECO:0000256" key="12">
    <source>
        <dbReference type="SAM" id="Phobius"/>
    </source>
</evidence>
<accession>A0A177ELR1</accession>
<keyword evidence="7" id="KW-0256">Endoplasmic reticulum</keyword>
<evidence type="ECO:0000256" key="7">
    <source>
        <dbReference type="ARBA" id="ARBA00022824"/>
    </source>
</evidence>
<comment type="pathway">
    <text evidence="2">Lipid metabolism.</text>
</comment>
<comment type="similarity">
    <text evidence="3">Belongs to the membrane-bound acyltransferase family. Sterol o-acyltransferase subfamily.</text>
</comment>
<evidence type="ECO:0000256" key="1">
    <source>
        <dbReference type="ARBA" id="ARBA00004477"/>
    </source>
</evidence>
<comment type="function">
    <text evidence="11">Sterol O-acyltransferase that catalyzes the formation of stery esters.</text>
</comment>
<feature type="transmembrane region" description="Helical" evidence="12">
    <location>
        <begin position="187"/>
        <end position="208"/>
    </location>
</feature>
<dbReference type="Proteomes" id="UP000185944">
    <property type="component" value="Unassembled WGS sequence"/>
</dbReference>
<dbReference type="InterPro" id="IPR004299">
    <property type="entry name" value="MBOAT_fam"/>
</dbReference>
<evidence type="ECO:0000256" key="5">
    <source>
        <dbReference type="ARBA" id="ARBA00022679"/>
    </source>
</evidence>
<sequence>MDRVHSRCVHLKRRGLFESAELGEGGKIWIVVAFAVFTYKSLFNPAYRGVGEQILAQVKQDLDLSSVAAMGAVNTLRWIVGYFVAHNTLSQPILFGMLGVSVGLEAVFYAYPMNGFTGAIFRYLSITQLMKLISYLFVTRESALMGWDDVKIEEPTRTPSLARFIAYPTLCYQLKFPTTTKVNFRRMLLYTLMLVPLATLSFFSLQMQSGKLARQMLKTPSFGNYVDLVVWTNVGWLSGFGFVFIAVYGIQSELTRFGDQTFFGSWWDSTIPEYWRKWNTQVHVWVKRHIYIALLKRNITKKSSKLMIFLVSGLVHEYIISNAIGRKGVGILTMSMQVPLDYITKFIEKKTRIDAKLPSMVILNLIGAPLVAMASQWYWRPVLGHGAV</sequence>
<evidence type="ECO:0000256" key="11">
    <source>
        <dbReference type="ARBA" id="ARBA00023568"/>
    </source>
</evidence>
<dbReference type="VEuPathDB" id="MicrosporidiaDB:NEDG_00394"/>
<dbReference type="Pfam" id="PF03062">
    <property type="entry name" value="MBOAT"/>
    <property type="match status" value="1"/>
</dbReference>
<dbReference type="AlphaFoldDB" id="A0A177ELR1"/>
<dbReference type="PANTHER" id="PTHR10408:SF7">
    <property type="entry name" value="DIACYLGLYCEROL O-ACYLTRANSFERASE 1"/>
    <property type="match status" value="1"/>
</dbReference>
<proteinExistence type="inferred from homology"/>
<keyword evidence="8 12" id="KW-1133">Transmembrane helix</keyword>
<reference evidence="13 14" key="1">
    <citation type="submission" date="2016-02" db="EMBL/GenBank/DDBJ databases">
        <title>Discovery of a natural microsporidian pathogen with a broad tissue tropism in Caenorhabditis elegans.</title>
        <authorList>
            <person name="Luallen R.J."/>
            <person name="Reinke A.W."/>
            <person name="Tong L."/>
            <person name="Botts M.R."/>
            <person name="Felix M.-A."/>
            <person name="Troemel E.R."/>
        </authorList>
    </citation>
    <scope>NUCLEOTIDE SEQUENCE [LARGE SCALE GENOMIC DNA]</scope>
    <source>
        <strain evidence="13 14">JUm2807</strain>
    </source>
</reference>